<proteinExistence type="inferred from homology"/>
<comment type="caution">
    <text evidence="2">The sequence shown here is derived from an EMBL/GenBank/DDBJ whole genome shotgun (WGS) entry which is preliminary data.</text>
</comment>
<keyword evidence="3" id="KW-1185">Reference proteome</keyword>
<reference evidence="2 3" key="1">
    <citation type="journal article" date="2017" name="Biotechnol. Biofuels">
        <title>Differential beta-glucosidase expression as a function of carbon source availability in Talaromyces amestolkiae: a genomic and proteomic approach.</title>
        <authorList>
            <person name="de Eugenio L.I."/>
            <person name="Mendez-Liter J.A."/>
            <person name="Nieto-Dominguez M."/>
            <person name="Alonso L."/>
            <person name="Gil-Munoz J."/>
            <person name="Barriuso J."/>
            <person name="Prieto A."/>
            <person name="Martinez M.J."/>
        </authorList>
    </citation>
    <scope>NUCLEOTIDE SEQUENCE [LARGE SCALE GENOMIC DNA]</scope>
    <source>
        <strain evidence="2 3">CIB</strain>
    </source>
</reference>
<comment type="similarity">
    <text evidence="1">Belongs to the short-chain dehydrogenases/reductases (SDR) family.</text>
</comment>
<dbReference type="Proteomes" id="UP000249363">
    <property type="component" value="Unassembled WGS sequence"/>
</dbReference>
<dbReference type="STRING" id="1196081.A0A364KLD4"/>
<dbReference type="RefSeq" id="XP_040728877.1">
    <property type="nucleotide sequence ID" value="XM_040876007.1"/>
</dbReference>
<dbReference type="EMBL" id="MIKG01000001">
    <property type="protein sequence ID" value="RAO64360.1"/>
    <property type="molecule type" value="Genomic_DNA"/>
</dbReference>
<dbReference type="SUPFAM" id="SSF51735">
    <property type="entry name" value="NAD(P)-binding Rossmann-fold domains"/>
    <property type="match status" value="1"/>
</dbReference>
<dbReference type="PANTHER" id="PTHR43544:SF32">
    <property type="entry name" value="CHAIN DEHYDROGENASE, PUTATIVE (AFU_ORTHOLOGUE AFUA_5G01530)-RELATED"/>
    <property type="match status" value="1"/>
</dbReference>
<dbReference type="GeneID" id="63789589"/>
<dbReference type="AlphaFoldDB" id="A0A364KLD4"/>
<dbReference type="OrthoDB" id="1933717at2759"/>
<dbReference type="InterPro" id="IPR002347">
    <property type="entry name" value="SDR_fam"/>
</dbReference>
<evidence type="ECO:0000313" key="3">
    <source>
        <dbReference type="Proteomes" id="UP000249363"/>
    </source>
</evidence>
<evidence type="ECO:0000256" key="1">
    <source>
        <dbReference type="ARBA" id="ARBA00006484"/>
    </source>
</evidence>
<gene>
    <name evidence="2" type="ORF">BHQ10_000372</name>
</gene>
<sequence>MTAKQIITLITGANQGLGWEVAKNLILSSASYHVVIGSRDPSKGAKAVADLQALPDIKGTLDTLEIEVTDDKSVDAAAETFAAKYGRLDVLVNNAGIAGILGIPRELAAVRRDNLREVLNVNVIGAASVTEAFLPLLRKSDEPRLIFVGSSMGSIIGASDPNSPYYRPSATEYRASKAALNMLMVQYHHILGLEDKKWKVLTVDPGVNATNFVGDVEALRARGAPEPHVGGAVIAAAVKGERDADVGKMVGKYGVSPW</sequence>
<dbReference type="GO" id="GO:0005737">
    <property type="term" value="C:cytoplasm"/>
    <property type="evidence" value="ECO:0007669"/>
    <property type="project" value="TreeGrafter"/>
</dbReference>
<protein>
    <submittedName>
        <fullName evidence="2">Uncharacterized protein</fullName>
    </submittedName>
</protein>
<dbReference type="InterPro" id="IPR036291">
    <property type="entry name" value="NAD(P)-bd_dom_sf"/>
</dbReference>
<dbReference type="PANTHER" id="PTHR43544">
    <property type="entry name" value="SHORT-CHAIN DEHYDROGENASE/REDUCTASE"/>
    <property type="match status" value="1"/>
</dbReference>
<dbReference type="Pfam" id="PF00106">
    <property type="entry name" value="adh_short"/>
    <property type="match status" value="1"/>
</dbReference>
<evidence type="ECO:0000313" key="2">
    <source>
        <dbReference type="EMBL" id="RAO64360.1"/>
    </source>
</evidence>
<dbReference type="GO" id="GO:0019748">
    <property type="term" value="P:secondary metabolic process"/>
    <property type="evidence" value="ECO:0007669"/>
    <property type="project" value="TreeGrafter"/>
</dbReference>
<dbReference type="PRINTS" id="PR00081">
    <property type="entry name" value="GDHRDH"/>
</dbReference>
<dbReference type="Gene3D" id="3.40.50.720">
    <property type="entry name" value="NAD(P)-binding Rossmann-like Domain"/>
    <property type="match status" value="1"/>
</dbReference>
<accession>A0A364KLD4</accession>
<dbReference type="GO" id="GO:0016491">
    <property type="term" value="F:oxidoreductase activity"/>
    <property type="evidence" value="ECO:0007669"/>
    <property type="project" value="TreeGrafter"/>
</dbReference>
<organism evidence="2 3">
    <name type="scientific">Talaromyces amestolkiae</name>
    <dbReference type="NCBI Taxonomy" id="1196081"/>
    <lineage>
        <taxon>Eukaryota</taxon>
        <taxon>Fungi</taxon>
        <taxon>Dikarya</taxon>
        <taxon>Ascomycota</taxon>
        <taxon>Pezizomycotina</taxon>
        <taxon>Eurotiomycetes</taxon>
        <taxon>Eurotiomycetidae</taxon>
        <taxon>Eurotiales</taxon>
        <taxon>Trichocomaceae</taxon>
        <taxon>Talaromyces</taxon>
        <taxon>Talaromyces sect. Talaromyces</taxon>
    </lineage>
</organism>
<name>A0A364KLD4_TALAM</name>
<dbReference type="InterPro" id="IPR051468">
    <property type="entry name" value="Fungal_SecMetab_SDRs"/>
</dbReference>